<comment type="caution">
    <text evidence="1">The sequence shown here is derived from an EMBL/GenBank/DDBJ whole genome shotgun (WGS) entry which is preliminary data.</text>
</comment>
<evidence type="ECO:0000313" key="1">
    <source>
        <dbReference type="EMBL" id="KKK54374.1"/>
    </source>
</evidence>
<name>A0A0F8YJR1_9ZZZZ</name>
<proteinExistence type="predicted"/>
<reference evidence="1" key="1">
    <citation type="journal article" date="2015" name="Nature">
        <title>Complex archaea that bridge the gap between prokaryotes and eukaryotes.</title>
        <authorList>
            <person name="Spang A."/>
            <person name="Saw J.H."/>
            <person name="Jorgensen S.L."/>
            <person name="Zaremba-Niedzwiedzka K."/>
            <person name="Martijn J."/>
            <person name="Lind A.E."/>
            <person name="van Eijk R."/>
            <person name="Schleper C."/>
            <person name="Guy L."/>
            <person name="Ettema T.J."/>
        </authorList>
    </citation>
    <scope>NUCLEOTIDE SEQUENCE</scope>
</reference>
<gene>
    <name evidence="1" type="ORF">LCGC14_3085400</name>
</gene>
<sequence>MATKEKVKTPCPECGKDCVNLKAHTRLAHPVNQSIANSVELEEGTPAISFKAERVIQKEISQLIANERQTQDKIRSRIPGTKIDIHKPSARKIPFTIEWFKEHHPMETIVPEETLPVILNGVRVQFFAGEEITAPKPFIGEYHRWRQAKRNQGASRPMVEGALFILGGAGGLSSED</sequence>
<dbReference type="EMBL" id="LAZR01066027">
    <property type="protein sequence ID" value="KKK54374.1"/>
    <property type="molecule type" value="Genomic_DNA"/>
</dbReference>
<dbReference type="AlphaFoldDB" id="A0A0F8YJR1"/>
<accession>A0A0F8YJR1</accession>
<protein>
    <submittedName>
        <fullName evidence="1">Uncharacterized protein</fullName>
    </submittedName>
</protein>
<organism evidence="1">
    <name type="scientific">marine sediment metagenome</name>
    <dbReference type="NCBI Taxonomy" id="412755"/>
    <lineage>
        <taxon>unclassified sequences</taxon>
        <taxon>metagenomes</taxon>
        <taxon>ecological metagenomes</taxon>
    </lineage>
</organism>